<evidence type="ECO:0000256" key="2">
    <source>
        <dbReference type="SAM" id="Phobius"/>
    </source>
</evidence>
<comment type="similarity">
    <text evidence="1">Belongs to the TolB family.</text>
</comment>
<evidence type="ECO:0000313" key="3">
    <source>
        <dbReference type="EMBL" id="SDK19136.1"/>
    </source>
</evidence>
<dbReference type="PANTHER" id="PTHR36842:SF1">
    <property type="entry name" value="PROTEIN TOLB"/>
    <property type="match status" value="1"/>
</dbReference>
<keyword evidence="2" id="KW-0472">Membrane</keyword>
<dbReference type="InterPro" id="IPR011044">
    <property type="entry name" value="Quino_amine_DH_bsu"/>
</dbReference>
<proteinExistence type="inferred from homology"/>
<evidence type="ECO:0000256" key="1">
    <source>
        <dbReference type="ARBA" id="ARBA00009820"/>
    </source>
</evidence>
<dbReference type="EMBL" id="FNFT01000005">
    <property type="protein sequence ID" value="SDK19136.1"/>
    <property type="molecule type" value="Genomic_DNA"/>
</dbReference>
<dbReference type="InterPro" id="IPR011659">
    <property type="entry name" value="WD40"/>
</dbReference>
<protein>
    <submittedName>
        <fullName evidence="3">TolB protein</fullName>
    </submittedName>
</protein>
<sequence length="400" mass="42846">MNCKRLCIIPFTICLLLFPGAAAAAEFLQLTDTPELDGFPFWSPDGERIAYISFDPGTGDMTIRVMAADGTAGTDLTPAGSRDFFVTNPWSPDGKEILFISDRSGSYDLWVMNADGTGPVQVTNGTNVVPWLHGPRGYEAEWSPDGRMIAYTSCLFGGADIREATADEHGGRASMNINLSEIRREADIWVVNSDGSGGRGLTSSGDALMPRWHPEGDRIAYLSRASGTAVIRVMNVDGSGGLQITPDGEDVLQFSWSPDGRKILYAALTHDPASDNVSFGVRIVNADGSNMRRLTSENIDSTPIWSPDGEKIAFYSASRPPSSVWVMDDGGSDLQPLAPGYDFRMHQWSPDGQTIAVSDGDDIYVVVLDDPAVAAPGFGILSAVAALSICALALRAGRQL</sequence>
<dbReference type="RefSeq" id="WP_083524824.1">
    <property type="nucleotide sequence ID" value="NZ_BCNX01000008.1"/>
</dbReference>
<dbReference type="PANTHER" id="PTHR36842">
    <property type="entry name" value="PROTEIN TOLB HOMOLOG"/>
    <property type="match status" value="1"/>
</dbReference>
<name>A0A1G8ZVJ2_9EURY</name>
<dbReference type="AlphaFoldDB" id="A0A1G8ZVJ2"/>
<accession>A0A1G8ZVJ2</accession>
<reference evidence="3 4" key="1">
    <citation type="submission" date="2016-10" db="EMBL/GenBank/DDBJ databases">
        <authorList>
            <person name="Varghese N."/>
            <person name="Submissions S."/>
        </authorList>
    </citation>
    <scope>NUCLEOTIDE SEQUENCE [LARGE SCALE GENOMIC DNA]</scope>
    <source>
        <strain evidence="3 4">DSM 2373</strain>
    </source>
</reference>
<dbReference type="Proteomes" id="UP000326500">
    <property type="component" value="Unassembled WGS sequence"/>
</dbReference>
<dbReference type="STRING" id="2200.GCA_001571405_01609"/>
<dbReference type="OrthoDB" id="25019at2157"/>
<gene>
    <name evidence="3" type="ORF">SAMN04488571_10539</name>
</gene>
<dbReference type="SUPFAM" id="SSF69304">
    <property type="entry name" value="Tricorn protease N-terminal domain"/>
    <property type="match status" value="1"/>
</dbReference>
<dbReference type="Pfam" id="PF07676">
    <property type="entry name" value="PD40"/>
    <property type="match status" value="6"/>
</dbReference>
<dbReference type="Gene3D" id="2.120.10.30">
    <property type="entry name" value="TolB, C-terminal domain"/>
    <property type="match status" value="3"/>
</dbReference>
<dbReference type="SUPFAM" id="SSF50969">
    <property type="entry name" value="YVTN repeat-like/Quinoprotein amine dehydrogenase"/>
    <property type="match status" value="1"/>
</dbReference>
<keyword evidence="4" id="KW-1185">Reference proteome</keyword>
<keyword evidence="2" id="KW-0812">Transmembrane</keyword>
<dbReference type="InterPro" id="IPR011042">
    <property type="entry name" value="6-blade_b-propeller_TolB-like"/>
</dbReference>
<feature type="transmembrane region" description="Helical" evidence="2">
    <location>
        <begin position="373"/>
        <end position="394"/>
    </location>
</feature>
<evidence type="ECO:0000313" key="4">
    <source>
        <dbReference type="Proteomes" id="UP000326500"/>
    </source>
</evidence>
<organism evidence="3 4">
    <name type="scientific">Methanoculleus thermophilus</name>
    <dbReference type="NCBI Taxonomy" id="2200"/>
    <lineage>
        <taxon>Archaea</taxon>
        <taxon>Methanobacteriati</taxon>
        <taxon>Methanobacteriota</taxon>
        <taxon>Stenosarchaea group</taxon>
        <taxon>Methanomicrobia</taxon>
        <taxon>Methanomicrobiales</taxon>
        <taxon>Methanomicrobiaceae</taxon>
        <taxon>Methanoculleus</taxon>
    </lineage>
</organism>
<keyword evidence="2" id="KW-1133">Transmembrane helix</keyword>